<sequence>MATAAASAARAAMAAVTGSRAVLCPSAATAARGAAGLGPSAVGSLRLTVRPGGRAGFGFLVRGRPAAGGLLGTPGCRTPATLGLRRFATVLAHRTTTPRAGAYAWKRQWWSGTPEMDTGESRGGLNRCASTVMTPEGGTRFPVVCIRTDYARSNHSGSRSSPQNRQVAPYQLTM</sequence>
<dbReference type="EMBL" id="CM000913">
    <property type="protein sequence ID" value="EFG07961.1"/>
    <property type="molecule type" value="Genomic_DNA"/>
</dbReference>
<protein>
    <submittedName>
        <fullName evidence="2">Uncharacterized protein</fullName>
    </submittedName>
</protein>
<evidence type="ECO:0000313" key="3">
    <source>
        <dbReference type="Proteomes" id="UP000002357"/>
    </source>
</evidence>
<proteinExistence type="predicted"/>
<gene>
    <name evidence="2" type="ORF">SCLAV_2888</name>
</gene>
<dbReference type="Proteomes" id="UP000002357">
    <property type="component" value="Chromosome"/>
</dbReference>
<accession>E2PVP7</accession>
<evidence type="ECO:0000313" key="2">
    <source>
        <dbReference type="EMBL" id="EFG07961.1"/>
    </source>
</evidence>
<organism evidence="2 3">
    <name type="scientific">Streptomyces clavuligerus</name>
    <dbReference type="NCBI Taxonomy" id="1901"/>
    <lineage>
        <taxon>Bacteria</taxon>
        <taxon>Bacillati</taxon>
        <taxon>Actinomycetota</taxon>
        <taxon>Actinomycetes</taxon>
        <taxon>Kitasatosporales</taxon>
        <taxon>Streptomycetaceae</taxon>
        <taxon>Streptomyces</taxon>
    </lineage>
</organism>
<keyword evidence="3" id="KW-1185">Reference proteome</keyword>
<evidence type="ECO:0000256" key="1">
    <source>
        <dbReference type="SAM" id="MobiDB-lite"/>
    </source>
</evidence>
<feature type="region of interest" description="Disordered" evidence="1">
    <location>
        <begin position="152"/>
        <end position="174"/>
    </location>
</feature>
<reference evidence="2 3" key="1">
    <citation type="journal article" date="2010" name="Genome Biol. Evol.">
        <title>The sequence of a 1.8-mb bacterial linear plasmid reveals a rich evolutionary reservoir of secondary metabolic pathways.</title>
        <authorList>
            <person name="Medema M.H."/>
            <person name="Trefzer A."/>
            <person name="Kovalchuk A."/>
            <person name="van den Berg M."/>
            <person name="Mueller U."/>
            <person name="Heijne W."/>
            <person name="Wu L."/>
            <person name="Alam M.T."/>
            <person name="Ronning C.M."/>
            <person name="Nierman W.C."/>
            <person name="Bovenberg R.A.L."/>
            <person name="Breitling R."/>
            <person name="Takano E."/>
        </authorList>
    </citation>
    <scope>NUCLEOTIDE SEQUENCE [LARGE SCALE GENOMIC DNA]</scope>
    <source>
        <strain evidence="3">ATCC 27064 / DSM 738 / JCM 4710 / NBRC 13307 / NCIMB 12785 / NRRL 3585 / VKM Ac-602</strain>
    </source>
</reference>
<name>E2PVP7_STRCL</name>
<dbReference type="AlphaFoldDB" id="E2PVP7"/>